<proteinExistence type="predicted"/>
<reference evidence="1 2" key="1">
    <citation type="submission" date="2014-03" db="EMBL/GenBank/DDBJ databases">
        <title>Bradyrhizobium valentinum sp. nov., isolated from effective nodules of Lupinus mariae-josephae, a lupine endemic of basic-lime soils in Eastern Spain.</title>
        <authorList>
            <person name="Duran D."/>
            <person name="Rey L."/>
            <person name="Navarro A."/>
            <person name="Busquets A."/>
            <person name="Imperial J."/>
            <person name="Ruiz-Argueso T."/>
        </authorList>
    </citation>
    <scope>NUCLEOTIDE SEQUENCE [LARGE SCALE GENOMIC DNA]</scope>
    <source>
        <strain evidence="1 2">PAC68</strain>
    </source>
</reference>
<protein>
    <submittedName>
        <fullName evidence="1">Uncharacterized protein</fullName>
    </submittedName>
</protein>
<gene>
    <name evidence="1" type="ORF">CQ12_21490</name>
</gene>
<evidence type="ECO:0000313" key="2">
    <source>
        <dbReference type="Proteomes" id="UP000050863"/>
    </source>
</evidence>
<dbReference type="EMBL" id="LLXZ01000054">
    <property type="protein sequence ID" value="KRR10844.1"/>
    <property type="molecule type" value="Genomic_DNA"/>
</dbReference>
<keyword evidence="2" id="KW-1185">Reference proteome</keyword>
<comment type="caution">
    <text evidence="1">The sequence shown here is derived from an EMBL/GenBank/DDBJ whole genome shotgun (WGS) entry which is preliminary data.</text>
</comment>
<organism evidence="1 2">
    <name type="scientific">Bradyrhizobium jicamae</name>
    <dbReference type="NCBI Taxonomy" id="280332"/>
    <lineage>
        <taxon>Bacteria</taxon>
        <taxon>Pseudomonadati</taxon>
        <taxon>Pseudomonadota</taxon>
        <taxon>Alphaproteobacteria</taxon>
        <taxon>Hyphomicrobiales</taxon>
        <taxon>Nitrobacteraceae</taxon>
        <taxon>Bradyrhizobium</taxon>
    </lineage>
</organism>
<evidence type="ECO:0000313" key="1">
    <source>
        <dbReference type="EMBL" id="KRR10844.1"/>
    </source>
</evidence>
<dbReference type="RefSeq" id="WP_057834851.1">
    <property type="nucleotide sequence ID" value="NZ_LLXZ01000054.1"/>
</dbReference>
<accession>A0A0R3LSD7</accession>
<dbReference type="Proteomes" id="UP000050863">
    <property type="component" value="Unassembled WGS sequence"/>
</dbReference>
<dbReference type="AlphaFoldDB" id="A0A0R3LSD7"/>
<sequence>MFEPKQTTGRRQRYCQPACRVAAFKARHVEDDGSEIPVVDIDEAPRRLAVAKLFDRFDCGGAFDHVTPARWMNQTDKRAGR</sequence>
<name>A0A0R3LSD7_9BRAD</name>
<dbReference type="OrthoDB" id="4219687at2"/>